<dbReference type="EMBL" id="JAUEPS010000001">
    <property type="protein sequence ID" value="KAK0470195.1"/>
    <property type="molecule type" value="Genomic_DNA"/>
</dbReference>
<sequence length="219" mass="23847">MLPITKHINVNHVVCLSMLEFFWALEDGTIGSFGEYLKEVEEIQKVWLGYVVKAQFSAAHSTHQMSLLPQEPPTALTVPPSSWKSPLMSIPTPGSSQSTESCNHSTTQPPTSSLPPMLSAAAKTSCCLTVCDQIWQRMQESNKQKLKAKTILKTSDAIVPGSLVLPASIALKIPPKPVDSPQPAPPLTPTTWPVPAQCTKCGTTIHAHSPSCCHCRQRW</sequence>
<keyword evidence="3" id="KW-1185">Reference proteome</keyword>
<feature type="compositionally biased region" description="Low complexity" evidence="1">
    <location>
        <begin position="105"/>
        <end position="115"/>
    </location>
</feature>
<reference evidence="2" key="1">
    <citation type="submission" date="2023-06" db="EMBL/GenBank/DDBJ databases">
        <authorList>
            <consortium name="Lawrence Berkeley National Laboratory"/>
            <person name="Ahrendt S."/>
            <person name="Sahu N."/>
            <person name="Indic B."/>
            <person name="Wong-Bajracharya J."/>
            <person name="Merenyi Z."/>
            <person name="Ke H.-M."/>
            <person name="Monk M."/>
            <person name="Kocsube S."/>
            <person name="Drula E."/>
            <person name="Lipzen A."/>
            <person name="Balint B."/>
            <person name="Henrissat B."/>
            <person name="Andreopoulos B."/>
            <person name="Martin F.M."/>
            <person name="Harder C.B."/>
            <person name="Rigling D."/>
            <person name="Ford K.L."/>
            <person name="Foster G.D."/>
            <person name="Pangilinan J."/>
            <person name="Papanicolaou A."/>
            <person name="Barry K."/>
            <person name="LaButti K."/>
            <person name="Viragh M."/>
            <person name="Koriabine M."/>
            <person name="Yan M."/>
            <person name="Riley R."/>
            <person name="Champramary S."/>
            <person name="Plett K.L."/>
            <person name="Tsai I.J."/>
            <person name="Slot J."/>
            <person name="Sipos G."/>
            <person name="Plett J."/>
            <person name="Nagy L.G."/>
            <person name="Grigoriev I.V."/>
        </authorList>
    </citation>
    <scope>NUCLEOTIDE SEQUENCE</scope>
    <source>
        <strain evidence="2">CCBAS 213</strain>
    </source>
</reference>
<evidence type="ECO:0000313" key="3">
    <source>
        <dbReference type="Proteomes" id="UP001175211"/>
    </source>
</evidence>
<comment type="caution">
    <text evidence="2">The sequence shown here is derived from an EMBL/GenBank/DDBJ whole genome shotgun (WGS) entry which is preliminary data.</text>
</comment>
<organism evidence="2 3">
    <name type="scientific">Armillaria tabescens</name>
    <name type="common">Ringless honey mushroom</name>
    <name type="synonym">Agaricus tabescens</name>
    <dbReference type="NCBI Taxonomy" id="1929756"/>
    <lineage>
        <taxon>Eukaryota</taxon>
        <taxon>Fungi</taxon>
        <taxon>Dikarya</taxon>
        <taxon>Basidiomycota</taxon>
        <taxon>Agaricomycotina</taxon>
        <taxon>Agaricomycetes</taxon>
        <taxon>Agaricomycetidae</taxon>
        <taxon>Agaricales</taxon>
        <taxon>Marasmiineae</taxon>
        <taxon>Physalacriaceae</taxon>
        <taxon>Desarmillaria</taxon>
    </lineage>
</organism>
<dbReference type="RefSeq" id="XP_060339988.1">
    <property type="nucleotide sequence ID" value="XM_060478946.1"/>
</dbReference>
<name>A0AA39NR75_ARMTA</name>
<evidence type="ECO:0000256" key="1">
    <source>
        <dbReference type="SAM" id="MobiDB-lite"/>
    </source>
</evidence>
<protein>
    <submittedName>
        <fullName evidence="2">Uncharacterized protein</fullName>
    </submittedName>
</protein>
<feature type="compositionally biased region" description="Polar residues" evidence="1">
    <location>
        <begin position="92"/>
        <end position="104"/>
    </location>
</feature>
<gene>
    <name evidence="2" type="ORF">EV420DRAFT_1663494</name>
</gene>
<accession>A0AA39NR75</accession>
<dbReference type="Proteomes" id="UP001175211">
    <property type="component" value="Unassembled WGS sequence"/>
</dbReference>
<proteinExistence type="predicted"/>
<evidence type="ECO:0000313" key="2">
    <source>
        <dbReference type="EMBL" id="KAK0470195.1"/>
    </source>
</evidence>
<dbReference type="AlphaFoldDB" id="A0AA39NR75"/>
<dbReference type="GeneID" id="85362494"/>
<feature type="region of interest" description="Disordered" evidence="1">
    <location>
        <begin position="87"/>
        <end position="115"/>
    </location>
</feature>